<protein>
    <recommendedName>
        <fullName evidence="5">SOCS box domain-containing protein</fullName>
    </recommendedName>
</protein>
<evidence type="ECO:0000256" key="2">
    <source>
        <dbReference type="ARBA" id="ARBA00023043"/>
    </source>
</evidence>
<organism evidence="3 4">
    <name type="scientific">Paralvinella palmiformis</name>
    <dbReference type="NCBI Taxonomy" id="53620"/>
    <lineage>
        <taxon>Eukaryota</taxon>
        <taxon>Metazoa</taxon>
        <taxon>Spiralia</taxon>
        <taxon>Lophotrochozoa</taxon>
        <taxon>Annelida</taxon>
        <taxon>Polychaeta</taxon>
        <taxon>Sedentaria</taxon>
        <taxon>Canalipalpata</taxon>
        <taxon>Terebellida</taxon>
        <taxon>Terebelliformia</taxon>
        <taxon>Alvinellidae</taxon>
        <taxon>Paralvinella</taxon>
    </lineage>
</organism>
<dbReference type="SMART" id="SM00248">
    <property type="entry name" value="ANK"/>
    <property type="match status" value="3"/>
</dbReference>
<proteinExistence type="predicted"/>
<comment type="caution">
    <text evidence="3">The sequence shown here is derived from an EMBL/GenBank/DDBJ whole genome shotgun (WGS) entry which is preliminary data.</text>
</comment>
<evidence type="ECO:0008006" key="5">
    <source>
        <dbReference type="Google" id="ProtNLM"/>
    </source>
</evidence>
<gene>
    <name evidence="3" type="ORF">LSH36_260g01011</name>
</gene>
<dbReference type="Proteomes" id="UP001208570">
    <property type="component" value="Unassembled WGS sequence"/>
</dbReference>
<accession>A0AAD9JK43</accession>
<name>A0AAD9JK43_9ANNE</name>
<dbReference type="Gene3D" id="1.25.40.20">
    <property type="entry name" value="Ankyrin repeat-containing domain"/>
    <property type="match status" value="1"/>
</dbReference>
<keyword evidence="2" id="KW-0040">ANK repeat</keyword>
<sequence length="490" mass="55369">MAGLGNIFHVEFGINETKLTRVLEEQKWAEAEKIIDENSHSSFLNEGCYRRIPLFIVLSGMREGWHLQFMPRNLYIARLLIQHGADVNYRIPETCFGSEYMNPGDNALELVVDFYILVTAPPKNRWNPKVEPVIGLYGELVNQYEELVDQLCDLVFIILGHGGDPNIADGNRMTALHRLLLHSGDIRMIKLICDNGADLNALDVKGNTPISSLCEGYEDDVFDLSPHSDMEYLEYMVSLKDVQLDHQNRYGCTAIFHSLVRRDFTAAFYLLRNGCDVTLRGKLYRTSSARPVSPLLAALSSPYVNNVDPSIDIIGIQMKPIDTHYVSHLVDAGFFTQNQILEELETYLKNGALMPSATISQNQSQVTCLGPRLIHLMFGGTTASLRQLCIREIFKSCFFRDAVKPRTPVDLPMFSIETAGEHTLTELISLLNIPKDLLVNFQVEMFRHQLCSHLQSCAATLRDYAIYGNINSDSDADSDLDENDSDLEYW</sequence>
<dbReference type="PANTHER" id="PTHR24198">
    <property type="entry name" value="ANKYRIN REPEAT AND PROTEIN KINASE DOMAIN-CONTAINING PROTEIN"/>
    <property type="match status" value="1"/>
</dbReference>
<keyword evidence="4" id="KW-1185">Reference proteome</keyword>
<dbReference type="PANTHER" id="PTHR24198:SF165">
    <property type="entry name" value="ANKYRIN REPEAT-CONTAINING PROTEIN-RELATED"/>
    <property type="match status" value="1"/>
</dbReference>
<evidence type="ECO:0000256" key="1">
    <source>
        <dbReference type="ARBA" id="ARBA00022737"/>
    </source>
</evidence>
<dbReference type="InterPro" id="IPR036770">
    <property type="entry name" value="Ankyrin_rpt-contain_sf"/>
</dbReference>
<keyword evidence="1" id="KW-0677">Repeat</keyword>
<reference evidence="3" key="1">
    <citation type="journal article" date="2023" name="Mol. Biol. Evol.">
        <title>Third-Generation Sequencing Reveals the Adaptive Role of the Epigenome in Three Deep-Sea Polychaetes.</title>
        <authorList>
            <person name="Perez M."/>
            <person name="Aroh O."/>
            <person name="Sun Y."/>
            <person name="Lan Y."/>
            <person name="Juniper S.K."/>
            <person name="Young C.R."/>
            <person name="Angers B."/>
            <person name="Qian P.Y."/>
        </authorList>
    </citation>
    <scope>NUCLEOTIDE SEQUENCE</scope>
    <source>
        <strain evidence="3">P08H-3</strain>
    </source>
</reference>
<evidence type="ECO:0000313" key="4">
    <source>
        <dbReference type="Proteomes" id="UP001208570"/>
    </source>
</evidence>
<dbReference type="AlphaFoldDB" id="A0AAD9JK43"/>
<evidence type="ECO:0000313" key="3">
    <source>
        <dbReference type="EMBL" id="KAK2154684.1"/>
    </source>
</evidence>
<dbReference type="Pfam" id="PF00023">
    <property type="entry name" value="Ank"/>
    <property type="match status" value="1"/>
</dbReference>
<dbReference type="SUPFAM" id="SSF48403">
    <property type="entry name" value="Ankyrin repeat"/>
    <property type="match status" value="1"/>
</dbReference>
<dbReference type="InterPro" id="IPR002110">
    <property type="entry name" value="Ankyrin_rpt"/>
</dbReference>
<dbReference type="EMBL" id="JAODUP010000260">
    <property type="protein sequence ID" value="KAK2154684.1"/>
    <property type="molecule type" value="Genomic_DNA"/>
</dbReference>